<protein>
    <submittedName>
        <fullName evidence="7">Membrane-bound lysozyme inhibitor of C-type lysozyme</fullName>
    </submittedName>
</protein>
<gene>
    <name evidence="7" type="primary">mliC</name>
    <name evidence="7" type="ORF">MAA8898_04108</name>
</gene>
<feature type="signal peptide" evidence="5">
    <location>
        <begin position="1"/>
        <end position="20"/>
    </location>
</feature>
<evidence type="ECO:0000256" key="4">
    <source>
        <dbReference type="ARBA" id="ARBA00023288"/>
    </source>
</evidence>
<dbReference type="AlphaFoldDB" id="A0A238L1A5"/>
<keyword evidence="2" id="KW-0472">Membrane</keyword>
<dbReference type="OrthoDB" id="120729at2"/>
<sequence>MMRVGPVAFTVLATAGAASAQATLSIPLERGTSDSVLSQIYACGDGGAFSVQYVNAGANALAILPIDGEDRIFVNVVSASGARYVSGAYVWWTKGDTATLENELSEGSLQDCRSPEALP</sequence>
<evidence type="ECO:0000256" key="2">
    <source>
        <dbReference type="ARBA" id="ARBA00023136"/>
    </source>
</evidence>
<evidence type="ECO:0000256" key="5">
    <source>
        <dbReference type="SAM" id="SignalP"/>
    </source>
</evidence>
<name>A0A238L1A5_9RHOB</name>
<keyword evidence="4" id="KW-0449">Lipoprotein</keyword>
<evidence type="ECO:0000313" key="7">
    <source>
        <dbReference type="EMBL" id="SMX48799.1"/>
    </source>
</evidence>
<dbReference type="InterPro" id="IPR036328">
    <property type="entry name" value="MliC_sf"/>
</dbReference>
<dbReference type="Gene3D" id="2.40.128.200">
    <property type="match status" value="1"/>
</dbReference>
<keyword evidence="3" id="KW-0564">Palmitate</keyword>
<dbReference type="RefSeq" id="WP_094022860.1">
    <property type="nucleotide sequence ID" value="NZ_FXYF01000014.1"/>
</dbReference>
<evidence type="ECO:0000256" key="1">
    <source>
        <dbReference type="ARBA" id="ARBA00022729"/>
    </source>
</evidence>
<evidence type="ECO:0000256" key="3">
    <source>
        <dbReference type="ARBA" id="ARBA00023139"/>
    </source>
</evidence>
<dbReference type="Pfam" id="PF09864">
    <property type="entry name" value="MliC"/>
    <property type="match status" value="1"/>
</dbReference>
<dbReference type="InterPro" id="IPR018660">
    <property type="entry name" value="MliC"/>
</dbReference>
<feature type="domain" description="C-type lysozyme inhibitor" evidence="6">
    <location>
        <begin position="41"/>
        <end position="103"/>
    </location>
</feature>
<feature type="chain" id="PRO_5013189755" evidence="5">
    <location>
        <begin position="21"/>
        <end position="119"/>
    </location>
</feature>
<dbReference type="EMBL" id="FXYF01000014">
    <property type="protein sequence ID" value="SMX48799.1"/>
    <property type="molecule type" value="Genomic_DNA"/>
</dbReference>
<dbReference type="SUPFAM" id="SSF141488">
    <property type="entry name" value="YdhA-like"/>
    <property type="match status" value="1"/>
</dbReference>
<organism evidence="7 8">
    <name type="scientific">Maliponia aquimaris</name>
    <dbReference type="NCBI Taxonomy" id="1673631"/>
    <lineage>
        <taxon>Bacteria</taxon>
        <taxon>Pseudomonadati</taxon>
        <taxon>Pseudomonadota</taxon>
        <taxon>Alphaproteobacteria</taxon>
        <taxon>Rhodobacterales</taxon>
        <taxon>Paracoccaceae</taxon>
        <taxon>Maliponia</taxon>
    </lineage>
</organism>
<keyword evidence="1 5" id="KW-0732">Signal</keyword>
<dbReference type="Proteomes" id="UP000207598">
    <property type="component" value="Unassembled WGS sequence"/>
</dbReference>
<evidence type="ECO:0000259" key="6">
    <source>
        <dbReference type="Pfam" id="PF09864"/>
    </source>
</evidence>
<proteinExistence type="predicted"/>
<evidence type="ECO:0000313" key="8">
    <source>
        <dbReference type="Proteomes" id="UP000207598"/>
    </source>
</evidence>
<accession>A0A238L1A5</accession>
<keyword evidence="8" id="KW-1185">Reference proteome</keyword>
<reference evidence="7 8" key="1">
    <citation type="submission" date="2017-05" db="EMBL/GenBank/DDBJ databases">
        <authorList>
            <person name="Song R."/>
            <person name="Chenine A.L."/>
            <person name="Ruprecht R.M."/>
        </authorList>
    </citation>
    <scope>NUCLEOTIDE SEQUENCE [LARGE SCALE GENOMIC DNA]</scope>
    <source>
        <strain evidence="7 8">CECT 8898</strain>
    </source>
</reference>